<feature type="transmembrane region" description="Helical" evidence="16">
    <location>
        <begin position="54"/>
        <end position="74"/>
    </location>
</feature>
<feature type="transmembrane region" description="Helical" evidence="16">
    <location>
        <begin position="5"/>
        <end position="22"/>
    </location>
</feature>
<evidence type="ECO:0000256" key="8">
    <source>
        <dbReference type="ARBA" id="ARBA00022967"/>
    </source>
</evidence>
<evidence type="ECO:0000256" key="3">
    <source>
        <dbReference type="ARBA" id="ARBA00012944"/>
    </source>
</evidence>
<evidence type="ECO:0000256" key="9">
    <source>
        <dbReference type="ARBA" id="ARBA00022982"/>
    </source>
</evidence>
<keyword evidence="10 16" id="KW-1133">Transmembrane helix</keyword>
<feature type="transmembrane region" description="Helical" evidence="16">
    <location>
        <begin position="143"/>
        <end position="166"/>
    </location>
</feature>
<protein>
    <recommendedName>
        <fullName evidence="4">NADH-ubiquinone oxidoreductase chain 6</fullName>
        <ecNumber evidence="3">7.1.1.2</ecNumber>
    </recommendedName>
    <alternativeName>
        <fullName evidence="14">NADH dehydrogenase subunit 6</fullName>
    </alternativeName>
</protein>
<evidence type="ECO:0000256" key="10">
    <source>
        <dbReference type="ARBA" id="ARBA00022989"/>
    </source>
</evidence>
<dbReference type="GeneID" id="7055923"/>
<keyword evidence="7 16" id="KW-0812">Transmembrane</keyword>
<dbReference type="RefSeq" id="YP_002327417.1">
    <property type="nucleotide sequence ID" value="NC_011597.1"/>
</dbReference>
<evidence type="ECO:0000256" key="6">
    <source>
        <dbReference type="ARBA" id="ARBA00022660"/>
    </source>
</evidence>
<comment type="catalytic activity">
    <reaction evidence="15">
        <text>a ubiquinone + NADH + 5 H(+)(in) = a ubiquinol + NAD(+) + 4 H(+)(out)</text>
        <dbReference type="Rhea" id="RHEA:29091"/>
        <dbReference type="Rhea" id="RHEA-COMP:9565"/>
        <dbReference type="Rhea" id="RHEA-COMP:9566"/>
        <dbReference type="ChEBI" id="CHEBI:15378"/>
        <dbReference type="ChEBI" id="CHEBI:16389"/>
        <dbReference type="ChEBI" id="CHEBI:17976"/>
        <dbReference type="ChEBI" id="CHEBI:57540"/>
        <dbReference type="ChEBI" id="CHEBI:57945"/>
        <dbReference type="EC" id="7.1.1.2"/>
    </reaction>
</comment>
<evidence type="ECO:0000256" key="12">
    <source>
        <dbReference type="ARBA" id="ARBA00023128"/>
    </source>
</evidence>
<keyword evidence="13 16" id="KW-0472">Membrane</keyword>
<evidence type="ECO:0000256" key="5">
    <source>
        <dbReference type="ARBA" id="ARBA00022448"/>
    </source>
</evidence>
<name>B8XX52_9EUCA</name>
<dbReference type="InterPro" id="IPR050269">
    <property type="entry name" value="ComplexI_Subunit6"/>
</dbReference>
<keyword evidence="12 17" id="KW-0496">Mitochondrion</keyword>
<dbReference type="GO" id="GO:0008137">
    <property type="term" value="F:NADH dehydrogenase (ubiquinone) activity"/>
    <property type="evidence" value="ECO:0007669"/>
    <property type="project" value="UniProtKB-EC"/>
</dbReference>
<dbReference type="PANTHER" id="PTHR11435">
    <property type="entry name" value="NADH UBIQUINONE OXIDOREDUCTASE SUBUNIT ND6"/>
    <property type="match status" value="1"/>
</dbReference>
<dbReference type="PANTHER" id="PTHR11435:SF1">
    <property type="entry name" value="NADH-UBIQUINONE OXIDOREDUCTASE CHAIN 6"/>
    <property type="match status" value="1"/>
</dbReference>
<feature type="transmembrane region" description="Helical" evidence="16">
    <location>
        <begin position="86"/>
        <end position="106"/>
    </location>
</feature>
<evidence type="ECO:0000256" key="1">
    <source>
        <dbReference type="ARBA" id="ARBA00004225"/>
    </source>
</evidence>
<gene>
    <name evidence="17" type="primary">ND6</name>
</gene>
<evidence type="ECO:0000256" key="15">
    <source>
        <dbReference type="ARBA" id="ARBA00049551"/>
    </source>
</evidence>
<organism evidence="17">
    <name type="scientific">Eriocheir japonica</name>
    <name type="common">Japanese mitten crab</name>
    <dbReference type="NCBI Taxonomy" id="95603"/>
    <lineage>
        <taxon>Eukaryota</taxon>
        <taxon>Metazoa</taxon>
        <taxon>Ecdysozoa</taxon>
        <taxon>Arthropoda</taxon>
        <taxon>Crustacea</taxon>
        <taxon>Multicrustacea</taxon>
        <taxon>Malacostraca</taxon>
        <taxon>Eumalacostraca</taxon>
        <taxon>Eucarida</taxon>
        <taxon>Decapoda</taxon>
        <taxon>Pleocyemata</taxon>
        <taxon>Brachyura</taxon>
        <taxon>Eubrachyura</taxon>
        <taxon>Grapsoidea</taxon>
        <taxon>Varunidae</taxon>
        <taxon>Eriocheir</taxon>
    </lineage>
</organism>
<evidence type="ECO:0000256" key="14">
    <source>
        <dbReference type="ARBA" id="ARBA00031019"/>
    </source>
</evidence>
<sequence>MIYSIIFMLTIPLLIVSSFFFMQLSHPLAMGLMLFTQTVLISITIGVSNFSFWFSYILFLVFLGGMLVLFIYIASLASNESFSFSLITFFFSMILTGLIIFILLFLDPILISPNSSSLSASSLKYSVSTPFIINWVYNTPSMMFTIFIVSYLLLMLIVVVKIINLFKGPLRLIL</sequence>
<dbReference type="EMBL" id="FJ455505">
    <property type="protein sequence ID" value="ACJ44946.1"/>
    <property type="molecule type" value="Genomic_DNA"/>
</dbReference>
<evidence type="ECO:0000256" key="4">
    <source>
        <dbReference type="ARBA" id="ARBA00021095"/>
    </source>
</evidence>
<dbReference type="AlphaFoldDB" id="B8XX52"/>
<evidence type="ECO:0000313" key="17">
    <source>
        <dbReference type="EMBL" id="ACJ44946.1"/>
    </source>
</evidence>
<dbReference type="GO" id="GO:0031966">
    <property type="term" value="C:mitochondrial membrane"/>
    <property type="evidence" value="ECO:0007669"/>
    <property type="project" value="UniProtKB-SubCell"/>
</dbReference>
<evidence type="ECO:0000256" key="2">
    <source>
        <dbReference type="ARBA" id="ARBA00005698"/>
    </source>
</evidence>
<evidence type="ECO:0000256" key="11">
    <source>
        <dbReference type="ARBA" id="ARBA00023027"/>
    </source>
</evidence>
<evidence type="ECO:0000256" key="7">
    <source>
        <dbReference type="ARBA" id="ARBA00022692"/>
    </source>
</evidence>
<geneLocation type="mitochondrion" evidence="17"/>
<comment type="subcellular location">
    <subcellularLocation>
        <location evidence="1">Mitochondrion membrane</location>
        <topology evidence="1">Multi-pass membrane protein</topology>
    </subcellularLocation>
</comment>
<keyword evidence="6" id="KW-0679">Respiratory chain</keyword>
<evidence type="ECO:0000256" key="16">
    <source>
        <dbReference type="SAM" id="Phobius"/>
    </source>
</evidence>
<keyword evidence="5" id="KW-0813">Transport</keyword>
<reference evidence="17" key="1">
    <citation type="submission" date="2008-11" db="EMBL/GenBank/DDBJ databases">
        <title>The complete mitochondrial genomes of three species of mitten crab and their phylogenetic relationship.</title>
        <authorList>
            <person name="Wang C."/>
            <person name="Huang L."/>
            <person name="Li S."/>
        </authorList>
    </citation>
    <scope>NUCLEOTIDE SEQUENCE</scope>
</reference>
<feature type="transmembrane region" description="Helical" evidence="16">
    <location>
        <begin position="28"/>
        <end position="47"/>
    </location>
</feature>
<evidence type="ECO:0000256" key="13">
    <source>
        <dbReference type="ARBA" id="ARBA00023136"/>
    </source>
</evidence>
<dbReference type="CTD" id="4541"/>
<proteinExistence type="inferred from homology"/>
<dbReference type="EC" id="7.1.1.2" evidence="3"/>
<keyword evidence="8" id="KW-1278">Translocase</keyword>
<accession>B8XX52</accession>
<comment type="similarity">
    <text evidence="2">Belongs to the complex I subunit 6 family.</text>
</comment>
<keyword evidence="11" id="KW-0520">NAD</keyword>
<keyword evidence="9" id="KW-0249">Electron transport</keyword>